<dbReference type="InterPro" id="IPR051259">
    <property type="entry name" value="rRNA_Methyltransferase"/>
</dbReference>
<dbReference type="InterPro" id="IPR053888">
    <property type="entry name" value="MRM3-like_sub_bind"/>
</dbReference>
<reference evidence="8" key="1">
    <citation type="journal article" date="2023" name="Mol. Biol. Evol.">
        <title>Third-Generation Sequencing Reveals the Adaptive Role of the Epigenome in Three Deep-Sea Polychaetes.</title>
        <authorList>
            <person name="Perez M."/>
            <person name="Aroh O."/>
            <person name="Sun Y."/>
            <person name="Lan Y."/>
            <person name="Juniper S.K."/>
            <person name="Young C.R."/>
            <person name="Angers B."/>
            <person name="Qian P.Y."/>
        </authorList>
    </citation>
    <scope>NUCLEOTIDE SEQUENCE</scope>
    <source>
        <strain evidence="8">P08H-3</strain>
    </source>
</reference>
<dbReference type="InterPro" id="IPR029064">
    <property type="entry name" value="Ribosomal_eL30-like_sf"/>
</dbReference>
<evidence type="ECO:0000259" key="6">
    <source>
        <dbReference type="Pfam" id="PF00588"/>
    </source>
</evidence>
<feature type="domain" description="MRM3-like substrate binding" evidence="7">
    <location>
        <begin position="124"/>
        <end position="201"/>
    </location>
</feature>
<dbReference type="GO" id="GO:0008173">
    <property type="term" value="F:RNA methyltransferase activity"/>
    <property type="evidence" value="ECO:0007669"/>
    <property type="project" value="InterPro"/>
</dbReference>
<comment type="caution">
    <text evidence="8">The sequence shown here is derived from an EMBL/GenBank/DDBJ whole genome shotgun (WGS) entry which is preliminary data.</text>
</comment>
<keyword evidence="5" id="KW-0812">Transmembrane</keyword>
<evidence type="ECO:0000256" key="2">
    <source>
        <dbReference type="ARBA" id="ARBA00022603"/>
    </source>
</evidence>
<name>A0AAD9N6E1_9ANNE</name>
<feature type="transmembrane region" description="Helical" evidence="5">
    <location>
        <begin position="398"/>
        <end position="421"/>
    </location>
</feature>
<keyword evidence="5" id="KW-1133">Transmembrane helix</keyword>
<dbReference type="SUPFAM" id="SSF75217">
    <property type="entry name" value="alpha/beta knot"/>
    <property type="match status" value="1"/>
</dbReference>
<keyword evidence="5" id="KW-0472">Membrane</keyword>
<feature type="domain" description="tRNA/rRNA methyltransferase SpoU type" evidence="6">
    <location>
        <begin position="221"/>
        <end position="287"/>
    </location>
</feature>
<evidence type="ECO:0000256" key="4">
    <source>
        <dbReference type="SAM" id="MobiDB-lite"/>
    </source>
</evidence>
<dbReference type="Gene3D" id="3.30.1330.30">
    <property type="match status" value="1"/>
</dbReference>
<keyword evidence="2" id="KW-0489">Methyltransferase</keyword>
<proteinExistence type="inferred from homology"/>
<keyword evidence="3" id="KW-0808">Transferase</keyword>
<dbReference type="EMBL" id="JAODUP010000168">
    <property type="protein sequence ID" value="KAK2158500.1"/>
    <property type="molecule type" value="Genomic_DNA"/>
</dbReference>
<evidence type="ECO:0000256" key="3">
    <source>
        <dbReference type="ARBA" id="ARBA00022679"/>
    </source>
</evidence>
<protein>
    <submittedName>
        <fullName evidence="8">Uncharacterized protein</fullName>
    </submittedName>
</protein>
<dbReference type="GO" id="GO:0032259">
    <property type="term" value="P:methylation"/>
    <property type="evidence" value="ECO:0007669"/>
    <property type="project" value="UniProtKB-KW"/>
</dbReference>
<evidence type="ECO:0000259" key="7">
    <source>
        <dbReference type="Pfam" id="PF22435"/>
    </source>
</evidence>
<dbReference type="GO" id="GO:0006396">
    <property type="term" value="P:RNA processing"/>
    <property type="evidence" value="ECO:0007669"/>
    <property type="project" value="InterPro"/>
</dbReference>
<evidence type="ECO:0000313" key="8">
    <source>
        <dbReference type="EMBL" id="KAK2158500.1"/>
    </source>
</evidence>
<dbReference type="InterPro" id="IPR029028">
    <property type="entry name" value="Alpha/beta_knot_MTases"/>
</dbReference>
<accession>A0AAD9N6E1</accession>
<evidence type="ECO:0000256" key="5">
    <source>
        <dbReference type="SAM" id="Phobius"/>
    </source>
</evidence>
<evidence type="ECO:0000256" key="1">
    <source>
        <dbReference type="ARBA" id="ARBA00007228"/>
    </source>
</evidence>
<dbReference type="SUPFAM" id="SSF55315">
    <property type="entry name" value="L30e-like"/>
    <property type="match status" value="1"/>
</dbReference>
<comment type="similarity">
    <text evidence="1">Belongs to the class IV-like SAM-binding methyltransferase superfamily. RNA methyltransferase TrmH family.</text>
</comment>
<dbReference type="InterPro" id="IPR029026">
    <property type="entry name" value="tRNA_m1G_MTases_N"/>
</dbReference>
<dbReference type="InterPro" id="IPR001537">
    <property type="entry name" value="SpoU_MeTrfase"/>
</dbReference>
<dbReference type="Proteomes" id="UP001208570">
    <property type="component" value="Unassembled WGS sequence"/>
</dbReference>
<dbReference type="Pfam" id="PF22435">
    <property type="entry name" value="MRM3-like_sub_bind"/>
    <property type="match status" value="1"/>
</dbReference>
<feature type="region of interest" description="Disordered" evidence="4">
    <location>
        <begin position="38"/>
        <end position="61"/>
    </location>
</feature>
<keyword evidence="9" id="KW-1185">Reference proteome</keyword>
<dbReference type="Pfam" id="PF00588">
    <property type="entry name" value="SpoU_methylase"/>
    <property type="match status" value="1"/>
</dbReference>
<dbReference type="PANTHER" id="PTHR43191:SF2">
    <property type="entry name" value="RRNA METHYLTRANSFERASE 3, MITOCHONDRIAL"/>
    <property type="match status" value="1"/>
</dbReference>
<gene>
    <name evidence="8" type="ORF">LSH36_168g00054</name>
</gene>
<dbReference type="Gene3D" id="3.40.1280.10">
    <property type="match status" value="1"/>
</dbReference>
<dbReference type="PANTHER" id="PTHR43191">
    <property type="entry name" value="RRNA METHYLTRANSFERASE 3"/>
    <property type="match status" value="1"/>
</dbReference>
<sequence>MAAHMMRKCVRNVGRLSRNVLLKHERCISMTYGRQIRSRSRRTETSFPSEQSPDGRMQSERRNVDLNRELDHFESTTGFDVDNMTHYDENGGQENVAFYIPSHIKYETLRQSDSKFGQTVMLAQNRKMREKKHLFFLEGSRYILDAVNVGIKVVSLFFTKGEQLENFPLDEMVADGTQLYKVKMGHMQLWSTLVAASGMMAVCKSPKPGEPLVSIENPLPVTLVCDNIRDPGNLGVLLRSAAAVGCQHVLLTKGCVDPWEPKVLRAACGAHYHLGLLSHVGWDILTNYWPVNSHIYLTDGCPHDEDECRDEAKSRRTISNYGSSEFEEVIETHEGTLISDSTFKDEELLEAFAKAPLPTADYFSPKYTEAHAVVIASSDTQGMSAEAKKLVYEKHGDLLSVPMTACVTGLNTAVGASLVLFEIMKQHIQQR</sequence>
<dbReference type="AlphaFoldDB" id="A0AAD9N6E1"/>
<evidence type="ECO:0000313" key="9">
    <source>
        <dbReference type="Proteomes" id="UP001208570"/>
    </source>
</evidence>
<organism evidence="8 9">
    <name type="scientific">Paralvinella palmiformis</name>
    <dbReference type="NCBI Taxonomy" id="53620"/>
    <lineage>
        <taxon>Eukaryota</taxon>
        <taxon>Metazoa</taxon>
        <taxon>Spiralia</taxon>
        <taxon>Lophotrochozoa</taxon>
        <taxon>Annelida</taxon>
        <taxon>Polychaeta</taxon>
        <taxon>Sedentaria</taxon>
        <taxon>Canalipalpata</taxon>
        <taxon>Terebellida</taxon>
        <taxon>Terebelliformia</taxon>
        <taxon>Alvinellidae</taxon>
        <taxon>Paralvinella</taxon>
    </lineage>
</organism>
<dbReference type="GO" id="GO:0003723">
    <property type="term" value="F:RNA binding"/>
    <property type="evidence" value="ECO:0007669"/>
    <property type="project" value="InterPro"/>
</dbReference>